<evidence type="ECO:0000313" key="18">
    <source>
        <dbReference type="Proteomes" id="UP001359559"/>
    </source>
</evidence>
<feature type="domain" description="Protein kinase" evidence="14">
    <location>
        <begin position="306"/>
        <end position="583"/>
    </location>
</feature>
<dbReference type="Proteomes" id="UP001359559">
    <property type="component" value="Unassembled WGS sequence"/>
</dbReference>
<evidence type="ECO:0000256" key="6">
    <source>
        <dbReference type="ARBA" id="ARBA00022777"/>
    </source>
</evidence>
<dbReference type="GO" id="GO:0004674">
    <property type="term" value="F:protein serine/threonine kinase activity"/>
    <property type="evidence" value="ECO:0007669"/>
    <property type="project" value="UniProtKB-KW"/>
</dbReference>
<keyword evidence="12" id="KW-0245">EGF-like domain</keyword>
<feature type="domain" description="EGF-like" evidence="15">
    <location>
        <begin position="87"/>
        <end position="123"/>
    </location>
</feature>
<keyword evidence="8" id="KW-1015">Disulfide bond</keyword>
<evidence type="ECO:0000256" key="9">
    <source>
        <dbReference type="ARBA" id="ARBA00023180"/>
    </source>
</evidence>
<gene>
    <name evidence="17" type="ORF">RJT34_30275</name>
</gene>
<keyword evidence="18" id="KW-1185">Reference proteome</keyword>
<dbReference type="InterPro" id="IPR001245">
    <property type="entry name" value="Ser-Thr/Tyr_kinase_cat_dom"/>
</dbReference>
<keyword evidence="7" id="KW-0067">ATP-binding</keyword>
<dbReference type="FunFam" id="3.30.200.20:FF:000195">
    <property type="entry name" value="G-type lectin S-receptor-like serine/threonine-protein kinase"/>
    <property type="match status" value="1"/>
</dbReference>
<dbReference type="PROSITE" id="PS00108">
    <property type="entry name" value="PROTEIN_KINASE_ST"/>
    <property type="match status" value="1"/>
</dbReference>
<dbReference type="InterPro" id="IPR000858">
    <property type="entry name" value="S_locus_glycoprot_dom"/>
</dbReference>
<evidence type="ECO:0000256" key="2">
    <source>
        <dbReference type="ARBA" id="ARBA00022527"/>
    </source>
</evidence>
<evidence type="ECO:0000256" key="12">
    <source>
        <dbReference type="PROSITE-ProRule" id="PRU00076"/>
    </source>
</evidence>
<reference evidence="17 18" key="1">
    <citation type="submission" date="2024-01" db="EMBL/GenBank/DDBJ databases">
        <title>The genomes of 5 underutilized Papilionoideae crops provide insights into root nodulation and disease resistance.</title>
        <authorList>
            <person name="Yuan L."/>
        </authorList>
    </citation>
    <scope>NUCLEOTIDE SEQUENCE [LARGE SCALE GENOMIC DNA]</scope>
    <source>
        <strain evidence="17">LY-2023</strain>
        <tissue evidence="17">Leaf</tissue>
    </source>
</reference>
<dbReference type="Pfam" id="PF08276">
    <property type="entry name" value="PAN_2"/>
    <property type="match status" value="1"/>
</dbReference>
<comment type="caution">
    <text evidence="12">Lacks conserved residue(s) required for the propagation of feature annotation.</text>
</comment>
<dbReference type="GO" id="GO:0005886">
    <property type="term" value="C:plasma membrane"/>
    <property type="evidence" value="ECO:0007669"/>
    <property type="project" value="TreeGrafter"/>
</dbReference>
<dbReference type="SMART" id="SM00220">
    <property type="entry name" value="S_TKc"/>
    <property type="match status" value="1"/>
</dbReference>
<comment type="catalytic activity">
    <reaction evidence="11">
        <text>L-seryl-[protein] + ATP = O-phospho-L-seryl-[protein] + ADP + H(+)</text>
        <dbReference type="Rhea" id="RHEA:17989"/>
        <dbReference type="Rhea" id="RHEA-COMP:9863"/>
        <dbReference type="Rhea" id="RHEA-COMP:11604"/>
        <dbReference type="ChEBI" id="CHEBI:15378"/>
        <dbReference type="ChEBI" id="CHEBI:29999"/>
        <dbReference type="ChEBI" id="CHEBI:30616"/>
        <dbReference type="ChEBI" id="CHEBI:83421"/>
        <dbReference type="ChEBI" id="CHEBI:456216"/>
        <dbReference type="EC" id="2.7.11.1"/>
    </reaction>
</comment>
<dbReference type="EC" id="2.7.11.1" evidence="1"/>
<organism evidence="17 18">
    <name type="scientific">Clitoria ternatea</name>
    <name type="common">Butterfly pea</name>
    <dbReference type="NCBI Taxonomy" id="43366"/>
    <lineage>
        <taxon>Eukaryota</taxon>
        <taxon>Viridiplantae</taxon>
        <taxon>Streptophyta</taxon>
        <taxon>Embryophyta</taxon>
        <taxon>Tracheophyta</taxon>
        <taxon>Spermatophyta</taxon>
        <taxon>Magnoliopsida</taxon>
        <taxon>eudicotyledons</taxon>
        <taxon>Gunneridae</taxon>
        <taxon>Pentapetalae</taxon>
        <taxon>rosids</taxon>
        <taxon>fabids</taxon>
        <taxon>Fabales</taxon>
        <taxon>Fabaceae</taxon>
        <taxon>Papilionoideae</taxon>
        <taxon>50 kb inversion clade</taxon>
        <taxon>NPAAA clade</taxon>
        <taxon>indigoferoid/millettioid clade</taxon>
        <taxon>Phaseoleae</taxon>
        <taxon>Clitoria</taxon>
    </lineage>
</organism>
<evidence type="ECO:0000256" key="13">
    <source>
        <dbReference type="SAM" id="Phobius"/>
    </source>
</evidence>
<keyword evidence="9" id="KW-0325">Glycoprotein</keyword>
<evidence type="ECO:0000259" key="16">
    <source>
        <dbReference type="PROSITE" id="PS50948"/>
    </source>
</evidence>
<evidence type="ECO:0000256" key="11">
    <source>
        <dbReference type="ARBA" id="ARBA00048679"/>
    </source>
</evidence>
<keyword evidence="5" id="KW-0547">Nucleotide-binding</keyword>
<dbReference type="CDD" id="cd01098">
    <property type="entry name" value="PAN_AP_plant"/>
    <property type="match status" value="1"/>
</dbReference>
<dbReference type="EMBL" id="JAYKXN010000008">
    <property type="protein sequence ID" value="KAK7262699.1"/>
    <property type="molecule type" value="Genomic_DNA"/>
</dbReference>
<dbReference type="InterPro" id="IPR000719">
    <property type="entry name" value="Prot_kinase_dom"/>
</dbReference>
<dbReference type="PROSITE" id="PS50948">
    <property type="entry name" value="PAN"/>
    <property type="match status" value="1"/>
</dbReference>
<dbReference type="InterPro" id="IPR021820">
    <property type="entry name" value="S-locus_recpt_kinase_C"/>
</dbReference>
<evidence type="ECO:0000259" key="15">
    <source>
        <dbReference type="PROSITE" id="PS50026"/>
    </source>
</evidence>
<dbReference type="CDD" id="cd14066">
    <property type="entry name" value="STKc_IRAK"/>
    <property type="match status" value="1"/>
</dbReference>
<dbReference type="FunFam" id="1.10.510.10:FF:000060">
    <property type="entry name" value="G-type lectin S-receptor-like serine/threonine-protein kinase"/>
    <property type="match status" value="1"/>
</dbReference>
<dbReference type="SUPFAM" id="SSF56112">
    <property type="entry name" value="Protein kinase-like (PK-like)"/>
    <property type="match status" value="1"/>
</dbReference>
<dbReference type="InterPro" id="IPR000742">
    <property type="entry name" value="EGF"/>
</dbReference>
<dbReference type="PROSITE" id="PS50026">
    <property type="entry name" value="EGF_3"/>
    <property type="match status" value="1"/>
</dbReference>
<dbReference type="InterPro" id="IPR008271">
    <property type="entry name" value="Ser/Thr_kinase_AS"/>
</dbReference>
<name>A0AAN9ET44_CLITE</name>
<keyword evidence="2" id="KW-0723">Serine/threonine-protein kinase</keyword>
<keyword evidence="13" id="KW-1133">Transmembrane helix</keyword>
<dbReference type="Pfam" id="PF11883">
    <property type="entry name" value="DUF3403"/>
    <property type="match status" value="1"/>
</dbReference>
<evidence type="ECO:0000256" key="5">
    <source>
        <dbReference type="ARBA" id="ARBA00022741"/>
    </source>
</evidence>
<keyword evidence="4" id="KW-0732">Signal</keyword>
<feature type="domain" description="Apple" evidence="16">
    <location>
        <begin position="142"/>
        <end position="224"/>
    </location>
</feature>
<evidence type="ECO:0000256" key="8">
    <source>
        <dbReference type="ARBA" id="ARBA00023157"/>
    </source>
</evidence>
<dbReference type="Gene3D" id="3.50.4.10">
    <property type="entry name" value="Hepatocyte Growth Factor"/>
    <property type="match status" value="1"/>
</dbReference>
<evidence type="ECO:0000256" key="10">
    <source>
        <dbReference type="ARBA" id="ARBA00047899"/>
    </source>
</evidence>
<sequence length="622" mass="70003">MVMRKGSNDYYRAGPWTGVQSSGIFGLKANPVYDYNFVHNENEAYYIYTLKNSSVISIIVLNQTLYIRQRIIWIPQTKTWSIYQSLPQDSCDLYNVCGAFGNCVIDESPICQCLEGFKPKSPQHWNSMDWTQGCVLDERWSCGVKNKDGFRRFSGMKLPNTTHSWINRSMTLEDCKVKCLKNCSCTAYSNLDPSGEGTGCSIWFGDLIDLRVSQSGQDLYVRMATSDIDADAEHGHRRKIVLAVTITVSVVLIVLFAYFCTCFTKTKYKDEAEKTMPPQAENENGQEDLDLPFVDLATIVDATNNFSMHNKLGEGGFGPVYKGTLQDGQEIAVKRLSMDSGQGLQEFKNEVILCAQLQHRNLVKVLGCCVEREEKLLLYEYMPNKSLDSFIFGSDQNKKLDWAMRFNILYAIARGLLYLHQDSRLRIIHRDLKASNILLDNDMNPKISDFGLARMCGGEQIEGKTSRIVGTYGYMAPEYAIDGLFSIKSDVFSFGVLLLEIVSGKKNRALTLHEDDHNLIGLAWRLWKDGIPEELIDSSLVESCNIPEAVRCIQVGLLSVQHHPDDRPNMTSVVVMLSSENALPQPKEPGFLMRKVSSEGKESSGRLTSSNNEITISLLNAR</sequence>
<keyword evidence="13" id="KW-0812">Transmembrane</keyword>
<evidence type="ECO:0000256" key="7">
    <source>
        <dbReference type="ARBA" id="ARBA00022840"/>
    </source>
</evidence>
<evidence type="ECO:0000259" key="14">
    <source>
        <dbReference type="PROSITE" id="PS50011"/>
    </source>
</evidence>
<comment type="caution">
    <text evidence="17">The sequence shown here is derived from an EMBL/GenBank/DDBJ whole genome shotgun (WGS) entry which is preliminary data.</text>
</comment>
<dbReference type="Pfam" id="PF00954">
    <property type="entry name" value="S_locus_glycop"/>
    <property type="match status" value="1"/>
</dbReference>
<keyword evidence="6" id="KW-0418">Kinase</keyword>
<keyword evidence="3" id="KW-0808">Transferase</keyword>
<proteinExistence type="predicted"/>
<comment type="catalytic activity">
    <reaction evidence="10">
        <text>L-threonyl-[protein] + ATP = O-phospho-L-threonyl-[protein] + ADP + H(+)</text>
        <dbReference type="Rhea" id="RHEA:46608"/>
        <dbReference type="Rhea" id="RHEA-COMP:11060"/>
        <dbReference type="Rhea" id="RHEA-COMP:11605"/>
        <dbReference type="ChEBI" id="CHEBI:15378"/>
        <dbReference type="ChEBI" id="CHEBI:30013"/>
        <dbReference type="ChEBI" id="CHEBI:30616"/>
        <dbReference type="ChEBI" id="CHEBI:61977"/>
        <dbReference type="ChEBI" id="CHEBI:456216"/>
        <dbReference type="EC" id="2.7.11.1"/>
    </reaction>
</comment>
<dbReference type="PANTHER" id="PTHR27002">
    <property type="entry name" value="RECEPTOR-LIKE SERINE/THREONINE-PROTEIN KINASE SD1-8"/>
    <property type="match status" value="1"/>
</dbReference>
<dbReference type="GO" id="GO:0048544">
    <property type="term" value="P:recognition of pollen"/>
    <property type="evidence" value="ECO:0007669"/>
    <property type="project" value="InterPro"/>
</dbReference>
<accession>A0AAN9ET44</accession>
<evidence type="ECO:0000313" key="17">
    <source>
        <dbReference type="EMBL" id="KAK7262699.1"/>
    </source>
</evidence>
<dbReference type="AlphaFoldDB" id="A0AAN9ET44"/>
<evidence type="ECO:0000256" key="3">
    <source>
        <dbReference type="ARBA" id="ARBA00022679"/>
    </source>
</evidence>
<dbReference type="InterPro" id="IPR003609">
    <property type="entry name" value="Pan_app"/>
</dbReference>
<dbReference type="Gene3D" id="3.30.200.20">
    <property type="entry name" value="Phosphorylase Kinase, domain 1"/>
    <property type="match status" value="1"/>
</dbReference>
<dbReference type="GO" id="GO:0005524">
    <property type="term" value="F:ATP binding"/>
    <property type="evidence" value="ECO:0007669"/>
    <property type="project" value="UniProtKB-KW"/>
</dbReference>
<dbReference type="PROSITE" id="PS50011">
    <property type="entry name" value="PROTEIN_KINASE_DOM"/>
    <property type="match status" value="1"/>
</dbReference>
<dbReference type="SMART" id="SM00473">
    <property type="entry name" value="PAN_AP"/>
    <property type="match status" value="1"/>
</dbReference>
<evidence type="ECO:0000256" key="1">
    <source>
        <dbReference type="ARBA" id="ARBA00012513"/>
    </source>
</evidence>
<dbReference type="Pfam" id="PF07714">
    <property type="entry name" value="PK_Tyr_Ser-Thr"/>
    <property type="match status" value="1"/>
</dbReference>
<protein>
    <recommendedName>
        <fullName evidence="1">non-specific serine/threonine protein kinase</fullName>
        <ecNumber evidence="1">2.7.11.1</ecNumber>
    </recommendedName>
</protein>
<feature type="transmembrane region" description="Helical" evidence="13">
    <location>
        <begin position="240"/>
        <end position="259"/>
    </location>
</feature>
<dbReference type="PANTHER" id="PTHR27002:SF932">
    <property type="entry name" value="RECEPTOR-LIKE SERINE_THREONINE-PROTEIN KINASE"/>
    <property type="match status" value="1"/>
</dbReference>
<dbReference type="Gene3D" id="1.10.510.10">
    <property type="entry name" value="Transferase(Phosphotransferase) domain 1"/>
    <property type="match status" value="1"/>
</dbReference>
<dbReference type="InterPro" id="IPR011009">
    <property type="entry name" value="Kinase-like_dom_sf"/>
</dbReference>
<evidence type="ECO:0000256" key="4">
    <source>
        <dbReference type="ARBA" id="ARBA00022729"/>
    </source>
</evidence>
<keyword evidence="13" id="KW-0472">Membrane</keyword>